<sequence>MALPTLPHLFPNLSSTVFIFLLATAFPTLAFDMFLGESVPWSLALALLESFLGQSSTLSKGNKSSNNDPAATV</sequence>
<feature type="transmembrane region" description="Helical" evidence="1">
    <location>
        <begin position="12"/>
        <end position="35"/>
    </location>
</feature>
<reference evidence="2" key="1">
    <citation type="submission" date="2014-09" db="EMBL/GenBank/DDBJ databases">
        <authorList>
            <person name="Magalhaes I.L.F."/>
            <person name="Oliveira U."/>
            <person name="Santos F.R."/>
            <person name="Vidigal T.H.D.A."/>
            <person name="Brescovit A.D."/>
            <person name="Santos A.J."/>
        </authorList>
    </citation>
    <scope>NUCLEOTIDE SEQUENCE</scope>
    <source>
        <tissue evidence="2">Shoot tissue taken approximately 20 cm above the soil surface</tissue>
    </source>
</reference>
<keyword evidence="1" id="KW-0812">Transmembrane</keyword>
<accession>A0A0A9DNN6</accession>
<evidence type="ECO:0000313" key="2">
    <source>
        <dbReference type="EMBL" id="JAD90159.1"/>
    </source>
</evidence>
<keyword evidence="1" id="KW-1133">Transmembrane helix</keyword>
<protein>
    <submittedName>
        <fullName evidence="2">Uncharacterized protein</fullName>
    </submittedName>
</protein>
<reference evidence="2" key="2">
    <citation type="journal article" date="2015" name="Data Brief">
        <title>Shoot transcriptome of the giant reed, Arundo donax.</title>
        <authorList>
            <person name="Barrero R.A."/>
            <person name="Guerrero F.D."/>
            <person name="Moolhuijzen P."/>
            <person name="Goolsby J.A."/>
            <person name="Tidwell J."/>
            <person name="Bellgard S.E."/>
            <person name="Bellgard M.I."/>
        </authorList>
    </citation>
    <scope>NUCLEOTIDE SEQUENCE</scope>
    <source>
        <tissue evidence="2">Shoot tissue taken approximately 20 cm above the soil surface</tissue>
    </source>
</reference>
<evidence type="ECO:0000256" key="1">
    <source>
        <dbReference type="SAM" id="Phobius"/>
    </source>
</evidence>
<dbReference type="AlphaFoldDB" id="A0A0A9DNN6"/>
<keyword evidence="1" id="KW-0472">Membrane</keyword>
<proteinExistence type="predicted"/>
<name>A0A0A9DNN6_ARUDO</name>
<organism evidence="2">
    <name type="scientific">Arundo donax</name>
    <name type="common">Giant reed</name>
    <name type="synonym">Donax arundinaceus</name>
    <dbReference type="NCBI Taxonomy" id="35708"/>
    <lineage>
        <taxon>Eukaryota</taxon>
        <taxon>Viridiplantae</taxon>
        <taxon>Streptophyta</taxon>
        <taxon>Embryophyta</taxon>
        <taxon>Tracheophyta</taxon>
        <taxon>Spermatophyta</taxon>
        <taxon>Magnoliopsida</taxon>
        <taxon>Liliopsida</taxon>
        <taxon>Poales</taxon>
        <taxon>Poaceae</taxon>
        <taxon>PACMAD clade</taxon>
        <taxon>Arundinoideae</taxon>
        <taxon>Arundineae</taxon>
        <taxon>Arundo</taxon>
    </lineage>
</organism>
<dbReference type="EMBL" id="GBRH01207736">
    <property type="protein sequence ID" value="JAD90159.1"/>
    <property type="molecule type" value="Transcribed_RNA"/>
</dbReference>